<evidence type="ECO:0000256" key="1">
    <source>
        <dbReference type="SAM" id="Coils"/>
    </source>
</evidence>
<feature type="coiled-coil region" evidence="1">
    <location>
        <begin position="429"/>
        <end position="634"/>
    </location>
</feature>
<evidence type="ECO:0000259" key="3">
    <source>
        <dbReference type="Pfam" id="PF24670"/>
    </source>
</evidence>
<dbReference type="PANTHER" id="PTHR47491">
    <property type="entry name" value="CAP-GLY DOMAIN LINKER"/>
    <property type="match status" value="1"/>
</dbReference>
<feature type="region of interest" description="Disordered" evidence="2">
    <location>
        <begin position="193"/>
        <end position="228"/>
    </location>
</feature>
<organism evidence="4 5">
    <name type="scientific">Taxus chinensis</name>
    <name type="common">Chinese yew</name>
    <name type="synonym">Taxus wallichiana var. chinensis</name>
    <dbReference type="NCBI Taxonomy" id="29808"/>
    <lineage>
        <taxon>Eukaryota</taxon>
        <taxon>Viridiplantae</taxon>
        <taxon>Streptophyta</taxon>
        <taxon>Embryophyta</taxon>
        <taxon>Tracheophyta</taxon>
        <taxon>Spermatophyta</taxon>
        <taxon>Pinopsida</taxon>
        <taxon>Pinidae</taxon>
        <taxon>Conifers II</taxon>
        <taxon>Cupressales</taxon>
        <taxon>Taxaceae</taxon>
        <taxon>Taxus</taxon>
    </lineage>
</organism>
<feature type="compositionally biased region" description="Basic and acidic residues" evidence="2">
    <location>
        <begin position="193"/>
        <end position="215"/>
    </location>
</feature>
<feature type="region of interest" description="Disordered" evidence="2">
    <location>
        <begin position="1"/>
        <end position="38"/>
    </location>
</feature>
<dbReference type="Pfam" id="PF24670">
    <property type="entry name" value="DUF7653"/>
    <property type="match status" value="1"/>
</dbReference>
<sequence>MRRIFPLKPVCASSNSPVPNSTSESVQRDKGQPIHKTFGCGKDDSGVVDCHGKDNLKGLKENSLGAKLRHEHLSPVRRPLPTGEENLPFIRDSRPLKVSSKHIVGEDIGFRKAKLISGEHIRCLCSGVASNGKQHVNKNSKLLRTKKSISVPKDHLEEINEAEIRIPAQSNLPRVPKPPQRLFDFCSAKDVDFHTNKDPDKSTPGEPQENARDVDEPNTSSDQSPLLIPSKEASMEVENIRGLLRSQSVGYLTDPYDSFSILIGKTSPKQSGSSVLRGSFSCNGESIANRLSFRGQSARTTAENIIGTLPVNYKSHPTNINSLEMKTPFDWQTITEDEERVGAATEVSVSASEFLNPHSSFSEEDSSSFKLFEDSPTGSQVFSLKDHVDDCISGTLAPFSQTGRFENSLLSSRQKKEDTGRFRMWLEGYQKFEDADEELEKRARTSEEQAQLLSREMELMKPYRTGPTQKGGPEKEDVNMDLKQKLKRLCEDKRNLFLEIASEIRSRLSDRSAANEALKLLKGEIESHVQKAEQEKCAVKSSLENEMDRRSKEWGTKLEKIRSDEKRMRDRLRDLAEQHVGLQREISYLNNKENNLKNQLRESEVLTDGFKTRLKEAENEITLLRQSLAESHKKTKETEDDQQSLRRSYDLKEKENYALQKSIIRLQRLCKDQERTITGLCKGLNDEINDIPQEKNDHIIKLQEELLRVTGEEETLCKDLMMCRPETDALRNENVRLLGIQKSREEGSGYGLIKVDEELRARLEELQSQALSLLDENSIICAKLLEVIKYHMYHIDELGINEVEETLDVLSMEQKRVTVIEHEMNVNRLKRKADSLRKSVHMVRGILKEKTIITCNQTLSQDIVKTDKLQSELCSSEVKEQISELQQELKAETIVSRLLREKLCSREVEVEEFMEEIAKLKERQEILEADIGRLQDLLGTACHKARDLEFQ</sequence>
<feature type="coiled-coil region" evidence="1">
    <location>
        <begin position="875"/>
        <end position="937"/>
    </location>
</feature>
<accession>A0AA38LNC4</accession>
<dbReference type="InterPro" id="IPR056070">
    <property type="entry name" value="DUF7653"/>
</dbReference>
<protein>
    <recommendedName>
        <fullName evidence="3">DUF7653 domain-containing protein</fullName>
    </recommendedName>
</protein>
<dbReference type="OMA" id="RESEHYM"/>
<dbReference type="AlphaFoldDB" id="A0AA38LNC4"/>
<dbReference type="EMBL" id="JAHRHJ020000002">
    <property type="protein sequence ID" value="KAH9327622.1"/>
    <property type="molecule type" value="Genomic_DNA"/>
</dbReference>
<feature type="domain" description="DUF7653" evidence="3">
    <location>
        <begin position="716"/>
        <end position="850"/>
    </location>
</feature>
<feature type="coiled-coil region" evidence="1">
    <location>
        <begin position="812"/>
        <end position="839"/>
    </location>
</feature>
<feature type="non-terminal residue" evidence="4">
    <location>
        <position position="1"/>
    </location>
</feature>
<feature type="compositionally biased region" description="Polar residues" evidence="2">
    <location>
        <begin position="12"/>
        <end position="25"/>
    </location>
</feature>
<comment type="caution">
    <text evidence="4">The sequence shown here is derived from an EMBL/GenBank/DDBJ whole genome shotgun (WGS) entry which is preliminary data.</text>
</comment>
<name>A0AA38LNC4_TAXCH</name>
<reference evidence="4 5" key="1">
    <citation type="journal article" date="2021" name="Nat. Plants">
        <title>The Taxus genome provides insights into paclitaxel biosynthesis.</title>
        <authorList>
            <person name="Xiong X."/>
            <person name="Gou J."/>
            <person name="Liao Q."/>
            <person name="Li Y."/>
            <person name="Zhou Q."/>
            <person name="Bi G."/>
            <person name="Li C."/>
            <person name="Du R."/>
            <person name="Wang X."/>
            <person name="Sun T."/>
            <person name="Guo L."/>
            <person name="Liang H."/>
            <person name="Lu P."/>
            <person name="Wu Y."/>
            <person name="Zhang Z."/>
            <person name="Ro D.K."/>
            <person name="Shang Y."/>
            <person name="Huang S."/>
            <person name="Yan J."/>
        </authorList>
    </citation>
    <scope>NUCLEOTIDE SEQUENCE [LARGE SCALE GENOMIC DNA]</scope>
    <source>
        <strain evidence="4">Ta-2019</strain>
    </source>
</reference>
<dbReference type="PANTHER" id="PTHR47491:SF5">
    <property type="entry name" value="CAP-GLY DOMAIN LINKER"/>
    <property type="match status" value="1"/>
</dbReference>
<evidence type="ECO:0000313" key="4">
    <source>
        <dbReference type="EMBL" id="KAH9327622.1"/>
    </source>
</evidence>
<gene>
    <name evidence="4" type="ORF">KI387_007800</name>
</gene>
<evidence type="ECO:0000313" key="5">
    <source>
        <dbReference type="Proteomes" id="UP000824469"/>
    </source>
</evidence>
<dbReference type="Proteomes" id="UP000824469">
    <property type="component" value="Unassembled WGS sequence"/>
</dbReference>
<keyword evidence="1" id="KW-0175">Coiled coil</keyword>
<proteinExistence type="predicted"/>
<evidence type="ECO:0000256" key="2">
    <source>
        <dbReference type="SAM" id="MobiDB-lite"/>
    </source>
</evidence>
<keyword evidence="5" id="KW-1185">Reference proteome</keyword>